<dbReference type="Gene3D" id="3.30.200.20">
    <property type="entry name" value="Phosphorylase Kinase, domain 1"/>
    <property type="match status" value="1"/>
</dbReference>
<dbReference type="InterPro" id="IPR011009">
    <property type="entry name" value="Kinase-like_dom_sf"/>
</dbReference>
<sequence>MGNQDHGGRAGLGFDAMGETSTVEPKAPDLPSAMSTEGDSHALAPGRTPGGRYTVLHQLGQGGMGVVLAAYDTRLDRRVALKLLRYTRDSVGGNSDRKARQVREAMAMARLSHPNVVAVYDVGPLEDGSLFIAMEYVQGQTLRHWCESTSPSWRAVLDAYLAAGKGLAAAHAAGLVHRDFKPDNVLVDHNGRVRVTDFGLARQSEATTDPALKPPSSEVGIVDEPDASSNPLGLPLTRKGAILGTPAYMAPEQFRDTAVDARSDQFSFAVALWEALYGEFPFEGDTFAVREENVLAARIKSPPPDARVPSWVHHVLLRALNPQPEARYHSLDALLALLARDPAHVRRWWLTATAMLILATCSGLLAYDAWNQQHTHLCTSAPEKLTGIWDNSRQQAIEKAFLATGLPYARDTWEHVRKSLHAYSEAWTGMHRETCEATRIRGEQSEDVMSLRMVCLENRRQDLAALTEVFTDANPTVVEKAISAASALRPLQGCADVEALMAEVKPPEDATTRQEVATARAQLARVKALTEAGRYEDALTLATAVTTSTARLDYKPIQAEALFMQAWTQIISGQNQDVPQMLTEAFVLALASRHDSIRTAAAVRLMGYYSKHGPQEENDRWKHFAEALLDRMGERGELRATFFNNQGLAFYHQGRFAEAHESFDRAFVLAQQTLGPAHATTLRYASNSLAALGNLDRVDESLRALETLVRLGENNLGPGHPFLTQPLMNLANIYALQGRNAEARRLLDRVREIGQQAYRSDSEEWAHFHISYGDLEATEGHEAAALKHYNEAVRRFRELMGPESPYLMQALVSVAEAQTSLEQLSEAQRTFQQVVELAKKDPKKHEHVYTRALVGLADLHDARGQYEKALRLHQQALDLRERNLGPEHINTALIRVNIGSSYLAQGQAARALAIFEKELALFEKMMGVDSPIGVLPLEGKGEALQRLGRATEAIPVLERVLRVVESHPVRPAYRASAQFAMARALWDAGQQPERSLKLAHSAQATFSRAPILYAKALAELDALLKQHAPEATVP</sequence>
<proteinExistence type="predicted"/>
<dbReference type="CDD" id="cd14014">
    <property type="entry name" value="STKc_PknB_like"/>
    <property type="match status" value="1"/>
</dbReference>
<organism evidence="9 10">
    <name type="scientific">Archangium minus</name>
    <dbReference type="NCBI Taxonomy" id="83450"/>
    <lineage>
        <taxon>Bacteria</taxon>
        <taxon>Pseudomonadati</taxon>
        <taxon>Myxococcota</taxon>
        <taxon>Myxococcia</taxon>
        <taxon>Myxococcales</taxon>
        <taxon>Cystobacterineae</taxon>
        <taxon>Archangiaceae</taxon>
        <taxon>Archangium</taxon>
    </lineage>
</organism>
<dbReference type="Proteomes" id="UP001611383">
    <property type="component" value="Chromosome"/>
</dbReference>
<dbReference type="Pfam" id="PF00069">
    <property type="entry name" value="Pkinase"/>
    <property type="match status" value="1"/>
</dbReference>
<protein>
    <submittedName>
        <fullName evidence="9">Serine/threonine protein kinase</fullName>
    </submittedName>
</protein>
<dbReference type="GO" id="GO:0004674">
    <property type="term" value="F:protein serine/threonine kinase activity"/>
    <property type="evidence" value="ECO:0007669"/>
    <property type="project" value="UniProtKB-KW"/>
</dbReference>
<feature type="binding site" evidence="6">
    <location>
        <position position="82"/>
    </location>
    <ligand>
        <name>ATP</name>
        <dbReference type="ChEBI" id="CHEBI:30616"/>
    </ligand>
</feature>
<feature type="repeat" description="TPR" evidence="5">
    <location>
        <begin position="850"/>
        <end position="883"/>
    </location>
</feature>
<feature type="region of interest" description="Disordered" evidence="7">
    <location>
        <begin position="205"/>
        <end position="230"/>
    </location>
</feature>
<name>A0ABY9X9Q3_9BACT</name>
<dbReference type="Gene3D" id="1.10.510.10">
    <property type="entry name" value="Transferase(Phosphotransferase) domain 1"/>
    <property type="match status" value="1"/>
</dbReference>
<feature type="domain" description="Protein kinase" evidence="8">
    <location>
        <begin position="53"/>
        <end position="338"/>
    </location>
</feature>
<evidence type="ECO:0000256" key="7">
    <source>
        <dbReference type="SAM" id="MobiDB-lite"/>
    </source>
</evidence>
<keyword evidence="2 6" id="KW-0547">Nucleotide-binding</keyword>
<evidence type="ECO:0000313" key="10">
    <source>
        <dbReference type="Proteomes" id="UP001611383"/>
    </source>
</evidence>
<keyword evidence="5" id="KW-0802">TPR repeat</keyword>
<dbReference type="SUPFAM" id="SSF56112">
    <property type="entry name" value="Protein kinase-like (PK-like)"/>
    <property type="match status" value="1"/>
</dbReference>
<evidence type="ECO:0000256" key="5">
    <source>
        <dbReference type="PROSITE-ProRule" id="PRU00339"/>
    </source>
</evidence>
<dbReference type="InterPro" id="IPR008271">
    <property type="entry name" value="Ser/Thr_kinase_AS"/>
</dbReference>
<keyword evidence="9" id="KW-0723">Serine/threonine-protein kinase</keyword>
<gene>
    <name evidence="9" type="ORF">F0U60_54525</name>
</gene>
<dbReference type="Pfam" id="PF13424">
    <property type="entry name" value="TPR_12"/>
    <property type="match status" value="3"/>
</dbReference>
<dbReference type="Pfam" id="PF13374">
    <property type="entry name" value="TPR_10"/>
    <property type="match status" value="1"/>
</dbReference>
<dbReference type="SUPFAM" id="SSF48452">
    <property type="entry name" value="TPR-like"/>
    <property type="match status" value="3"/>
</dbReference>
<dbReference type="InterPro" id="IPR011990">
    <property type="entry name" value="TPR-like_helical_dom_sf"/>
</dbReference>
<dbReference type="PROSITE" id="PS50011">
    <property type="entry name" value="PROTEIN_KINASE_DOM"/>
    <property type="match status" value="1"/>
</dbReference>
<dbReference type="PROSITE" id="PS50005">
    <property type="entry name" value="TPR"/>
    <property type="match status" value="2"/>
</dbReference>
<dbReference type="InterPro" id="IPR017441">
    <property type="entry name" value="Protein_kinase_ATP_BS"/>
</dbReference>
<keyword evidence="3 9" id="KW-0418">Kinase</keyword>
<dbReference type="InterPro" id="IPR000719">
    <property type="entry name" value="Prot_kinase_dom"/>
</dbReference>
<evidence type="ECO:0000256" key="4">
    <source>
        <dbReference type="ARBA" id="ARBA00022840"/>
    </source>
</evidence>
<evidence type="ECO:0000256" key="2">
    <source>
        <dbReference type="ARBA" id="ARBA00022741"/>
    </source>
</evidence>
<dbReference type="PANTHER" id="PTHR43289">
    <property type="entry name" value="MITOGEN-ACTIVATED PROTEIN KINASE KINASE KINASE 20-RELATED"/>
    <property type="match status" value="1"/>
</dbReference>
<feature type="repeat" description="TPR" evidence="5">
    <location>
        <begin position="640"/>
        <end position="673"/>
    </location>
</feature>
<dbReference type="SMART" id="SM00028">
    <property type="entry name" value="TPR"/>
    <property type="match status" value="6"/>
</dbReference>
<evidence type="ECO:0000256" key="3">
    <source>
        <dbReference type="ARBA" id="ARBA00022777"/>
    </source>
</evidence>
<dbReference type="PROSITE" id="PS00108">
    <property type="entry name" value="PROTEIN_KINASE_ST"/>
    <property type="match status" value="1"/>
</dbReference>
<evidence type="ECO:0000259" key="8">
    <source>
        <dbReference type="PROSITE" id="PS50011"/>
    </source>
</evidence>
<keyword evidence="10" id="KW-1185">Reference proteome</keyword>
<dbReference type="PANTHER" id="PTHR43289:SF6">
    <property type="entry name" value="SERINE_THREONINE-PROTEIN KINASE NEKL-3"/>
    <property type="match status" value="1"/>
</dbReference>
<reference evidence="9 10" key="1">
    <citation type="submission" date="2019-08" db="EMBL/GenBank/DDBJ databases">
        <title>Archangium and Cystobacter genomes.</title>
        <authorList>
            <person name="Chen I.-C.K."/>
            <person name="Wielgoss S."/>
        </authorList>
    </citation>
    <scope>NUCLEOTIDE SEQUENCE [LARGE SCALE GENOMIC DNA]</scope>
    <source>
        <strain evidence="9 10">Cbm 6</strain>
    </source>
</reference>
<evidence type="ECO:0000256" key="1">
    <source>
        <dbReference type="ARBA" id="ARBA00022679"/>
    </source>
</evidence>
<evidence type="ECO:0000313" key="9">
    <source>
        <dbReference type="EMBL" id="WNG52131.1"/>
    </source>
</evidence>
<dbReference type="Gene3D" id="1.25.40.10">
    <property type="entry name" value="Tetratricopeptide repeat domain"/>
    <property type="match status" value="3"/>
</dbReference>
<dbReference type="EMBL" id="CP043494">
    <property type="protein sequence ID" value="WNG52131.1"/>
    <property type="molecule type" value="Genomic_DNA"/>
</dbReference>
<keyword evidence="4 6" id="KW-0067">ATP-binding</keyword>
<accession>A0ABY9X9Q3</accession>
<keyword evidence="1" id="KW-0808">Transferase</keyword>
<evidence type="ECO:0000256" key="6">
    <source>
        <dbReference type="PROSITE-ProRule" id="PRU10141"/>
    </source>
</evidence>
<dbReference type="InterPro" id="IPR019734">
    <property type="entry name" value="TPR_rpt"/>
</dbReference>
<feature type="region of interest" description="Disordered" evidence="7">
    <location>
        <begin position="1"/>
        <end position="49"/>
    </location>
</feature>
<dbReference type="PROSITE" id="PS00107">
    <property type="entry name" value="PROTEIN_KINASE_ATP"/>
    <property type="match status" value="1"/>
</dbReference>